<sequence length="478" mass="52835">MWKLFQVGDQDTEPKGHLLCITEDTDAARLRQECKYELPDGSLLSPSPSSPPRSEFLSSLSQTFTSTHLKDSIIARLGKITAEDIFSSYTRAIEPWFPVVSKFSLRTWSLASWEEVSLDAALLCLSIKLLTMIPPTSSETDTDTSDFKSLYLYTKCALASSEALGINSVLAVQSRLLVTLFEVGHGFYPGAYISIGTTVRAAEALEAYPNTIVTHSRLADDQARQEELSSTWCGVLALDRYLAVESGPYPTITGARAQFFHGLLKPTACMGERHEGDRTEPASVLARFSEASYLLDKVYTALHSPTYEEGFNIEEITLTVQTLSNLQTILIEENRDSLPLYNVSLSFCNIALLLALENGSKMAPTASSIENVNYVASQALVSTVSAVASATLPFTDGTQLIDFDLLPPFVAFLVYKAAAIVTERLLMGSDSTEDEITRLRTLRKFLWVVGERWQGCKRYLEVLNEDTTPRILKAIEQI</sequence>
<protein>
    <recommendedName>
        <fullName evidence="8">Transcription factor domain-containing protein</fullName>
    </recommendedName>
</protein>
<dbReference type="EMBL" id="JAFJYH010000021">
    <property type="protein sequence ID" value="KAG4424369.1"/>
    <property type="molecule type" value="Genomic_DNA"/>
</dbReference>
<evidence type="ECO:0000256" key="5">
    <source>
        <dbReference type="ARBA" id="ARBA00023242"/>
    </source>
</evidence>
<reference evidence="6" key="1">
    <citation type="submission" date="2021-02" db="EMBL/GenBank/DDBJ databases">
        <title>Genome sequence Cadophora malorum strain M34.</title>
        <authorList>
            <person name="Stefanovic E."/>
            <person name="Vu D."/>
            <person name="Scully C."/>
            <person name="Dijksterhuis J."/>
            <person name="Roader J."/>
            <person name="Houbraken J."/>
        </authorList>
    </citation>
    <scope>NUCLEOTIDE SEQUENCE</scope>
    <source>
        <strain evidence="6">M34</strain>
    </source>
</reference>
<keyword evidence="5" id="KW-0539">Nucleus</keyword>
<evidence type="ECO:0008006" key="8">
    <source>
        <dbReference type="Google" id="ProtNLM"/>
    </source>
</evidence>
<dbReference type="InterPro" id="IPR050815">
    <property type="entry name" value="TF_fung"/>
</dbReference>
<dbReference type="AlphaFoldDB" id="A0A8H7WGH4"/>
<evidence type="ECO:0000256" key="2">
    <source>
        <dbReference type="ARBA" id="ARBA00022723"/>
    </source>
</evidence>
<evidence type="ECO:0000313" key="7">
    <source>
        <dbReference type="Proteomes" id="UP000664132"/>
    </source>
</evidence>
<dbReference type="GO" id="GO:0005634">
    <property type="term" value="C:nucleus"/>
    <property type="evidence" value="ECO:0007669"/>
    <property type="project" value="UniProtKB-SubCell"/>
</dbReference>
<dbReference type="CDD" id="cd12148">
    <property type="entry name" value="fungal_TF_MHR"/>
    <property type="match status" value="1"/>
</dbReference>
<comment type="subcellular location">
    <subcellularLocation>
        <location evidence="1">Nucleus</location>
    </subcellularLocation>
</comment>
<evidence type="ECO:0000256" key="3">
    <source>
        <dbReference type="ARBA" id="ARBA00023015"/>
    </source>
</evidence>
<dbReference type="GO" id="GO:0000981">
    <property type="term" value="F:DNA-binding transcription factor activity, RNA polymerase II-specific"/>
    <property type="evidence" value="ECO:0007669"/>
    <property type="project" value="InterPro"/>
</dbReference>
<keyword evidence="3" id="KW-0805">Transcription regulation</keyword>
<dbReference type="OrthoDB" id="270167at2759"/>
<dbReference type="PANTHER" id="PTHR47338:SF20">
    <property type="entry name" value="ZN(II)2CYS6 TRANSCRIPTION FACTOR (EUROFUNG)"/>
    <property type="match status" value="1"/>
</dbReference>
<evidence type="ECO:0000313" key="6">
    <source>
        <dbReference type="EMBL" id="KAG4424369.1"/>
    </source>
</evidence>
<gene>
    <name evidence="6" type="ORF">IFR04_002425</name>
</gene>
<dbReference type="PANTHER" id="PTHR47338">
    <property type="entry name" value="ZN(II)2CYS6 TRANSCRIPTION FACTOR (EUROFUNG)-RELATED"/>
    <property type="match status" value="1"/>
</dbReference>
<evidence type="ECO:0000256" key="4">
    <source>
        <dbReference type="ARBA" id="ARBA00023163"/>
    </source>
</evidence>
<keyword evidence="7" id="KW-1185">Reference proteome</keyword>
<accession>A0A8H7WGH4</accession>
<comment type="caution">
    <text evidence="6">The sequence shown here is derived from an EMBL/GenBank/DDBJ whole genome shotgun (WGS) entry which is preliminary data.</text>
</comment>
<proteinExistence type="predicted"/>
<name>A0A8H7WGH4_9HELO</name>
<dbReference type="Proteomes" id="UP000664132">
    <property type="component" value="Unassembled WGS sequence"/>
</dbReference>
<keyword evidence="4" id="KW-0804">Transcription</keyword>
<evidence type="ECO:0000256" key="1">
    <source>
        <dbReference type="ARBA" id="ARBA00004123"/>
    </source>
</evidence>
<dbReference type="GO" id="GO:0046872">
    <property type="term" value="F:metal ion binding"/>
    <property type="evidence" value="ECO:0007669"/>
    <property type="project" value="UniProtKB-KW"/>
</dbReference>
<organism evidence="6 7">
    <name type="scientific">Cadophora malorum</name>
    <dbReference type="NCBI Taxonomy" id="108018"/>
    <lineage>
        <taxon>Eukaryota</taxon>
        <taxon>Fungi</taxon>
        <taxon>Dikarya</taxon>
        <taxon>Ascomycota</taxon>
        <taxon>Pezizomycotina</taxon>
        <taxon>Leotiomycetes</taxon>
        <taxon>Helotiales</taxon>
        <taxon>Ploettnerulaceae</taxon>
        <taxon>Cadophora</taxon>
    </lineage>
</organism>
<keyword evidence="2" id="KW-0479">Metal-binding</keyword>